<dbReference type="CDD" id="cd00009">
    <property type="entry name" value="AAA"/>
    <property type="match status" value="1"/>
</dbReference>
<keyword evidence="5" id="KW-0804">Transcription</keyword>
<reference evidence="9" key="1">
    <citation type="submission" date="2017-09" db="EMBL/GenBank/DDBJ databases">
        <title>FDA dAtabase for Regulatory Grade micrObial Sequences (FDA-ARGOS): Supporting development and validation of Infectious Disease Dx tests.</title>
        <authorList>
            <person name="Minogue T."/>
            <person name="Wolcott M."/>
            <person name="Wasieloski L."/>
            <person name="Aguilar W."/>
            <person name="Moore D."/>
            <person name="Tallon L."/>
            <person name="Sadzewicz L."/>
            <person name="Ott S."/>
            <person name="Zhao X."/>
            <person name="Nagaraj S."/>
            <person name="Vavikolanu K."/>
            <person name="Aluvathingal J."/>
            <person name="Nadendla S."/>
            <person name="Sichtig H."/>
        </authorList>
    </citation>
    <scope>NUCLEOTIDE SEQUENCE [LARGE SCALE GENOMIC DNA]</scope>
    <source>
        <strain evidence="9">FDAARGOS_394</strain>
    </source>
</reference>
<evidence type="ECO:0000256" key="4">
    <source>
        <dbReference type="ARBA" id="ARBA00023125"/>
    </source>
</evidence>
<evidence type="ECO:0000313" key="9">
    <source>
        <dbReference type="Proteomes" id="UP000220246"/>
    </source>
</evidence>
<organism evidence="8 9">
    <name type="scientific">Comamonas terrigena</name>
    <dbReference type="NCBI Taxonomy" id="32013"/>
    <lineage>
        <taxon>Bacteria</taxon>
        <taxon>Pseudomonadati</taxon>
        <taxon>Pseudomonadota</taxon>
        <taxon>Betaproteobacteria</taxon>
        <taxon>Burkholderiales</taxon>
        <taxon>Comamonadaceae</taxon>
        <taxon>Comamonas</taxon>
    </lineage>
</organism>
<evidence type="ECO:0000259" key="7">
    <source>
        <dbReference type="PROSITE" id="PS50045"/>
    </source>
</evidence>
<dbReference type="InterPro" id="IPR009057">
    <property type="entry name" value="Homeodomain-like_sf"/>
</dbReference>
<keyword evidence="2" id="KW-0067">ATP-binding</keyword>
<dbReference type="PANTHER" id="PTHR32071:SF35">
    <property type="entry name" value="ANAEROBIC NITRIC OXIDE REDUCTASE TRANSCRIPTION REGULATOR NORR"/>
    <property type="match status" value="1"/>
</dbReference>
<dbReference type="RefSeq" id="WP_066532839.1">
    <property type="nucleotide sequence ID" value="NZ_PDEA01000001.1"/>
</dbReference>
<feature type="domain" description="Sigma-54 factor interaction" evidence="7">
    <location>
        <begin position="202"/>
        <end position="431"/>
    </location>
</feature>
<dbReference type="PROSITE" id="PS00688">
    <property type="entry name" value="SIGMA54_INTERACT_3"/>
    <property type="match status" value="1"/>
</dbReference>
<proteinExistence type="predicted"/>
<dbReference type="PROSITE" id="PS00675">
    <property type="entry name" value="SIGMA54_INTERACT_1"/>
    <property type="match status" value="1"/>
</dbReference>
<accession>A0A2A7UWY6</accession>
<dbReference type="STRING" id="1219032.GCA_001515545_00339"/>
<dbReference type="SUPFAM" id="SSF46689">
    <property type="entry name" value="Homeodomain-like"/>
    <property type="match status" value="1"/>
</dbReference>
<dbReference type="InterPro" id="IPR025944">
    <property type="entry name" value="Sigma_54_int_dom_CS"/>
</dbReference>
<dbReference type="GO" id="GO:0005524">
    <property type="term" value="F:ATP binding"/>
    <property type="evidence" value="ECO:0007669"/>
    <property type="project" value="UniProtKB-KW"/>
</dbReference>
<sequence>MTANALLLNALLPLVAELSSQLPETERYRRLLAALRTVLPADAAALLRCERGADGSDWLRPLAIDGLSPDTLGRRFRLREHPRFAALLAAGQALRFPSDSPLPDPYDGLVAHHSGAPLPVHDCMGCVLQVDGQPWGLLTLDALQPGSFAGDAPLAALQAFSNLAAATVATAARLRQLEQSVHNERQRAEHFRRHAPLAAPRLLGHSSAMRALQRDIATVAASDLAVLITGETGVGKELVAQALHAQSTRADQAFVSINCAALPDQLVESELFGHVRGAFTGAVSDRQGKFEQAHQGTLFLDEVGELPLATQAKLLRVLQSGQIQRLGLDRERTVDVRIIAATNQDLAAAVRDGRMRADFYHRLSVYPLQVPPLRAREGDVLVLAGYFLERTRSQFGLDGVRLEAAAQAALLAHRWPGNVRELEHCIRRAVLHALRRPRPPTAPLGIHAQDLALVPSSKASTHPGDPAEDPGSLPPADPAASAVADPTDTGLRQAVARYERQLVQQALEAHGYRWAPAARALQLDRANLQRLAKRLGLHAPGSPPPLR</sequence>
<dbReference type="Pfam" id="PF01590">
    <property type="entry name" value="GAF"/>
    <property type="match status" value="1"/>
</dbReference>
<evidence type="ECO:0000256" key="1">
    <source>
        <dbReference type="ARBA" id="ARBA00022741"/>
    </source>
</evidence>
<comment type="caution">
    <text evidence="8">The sequence shown here is derived from an EMBL/GenBank/DDBJ whole genome shotgun (WGS) entry which is preliminary data.</text>
</comment>
<feature type="compositionally biased region" description="Low complexity" evidence="6">
    <location>
        <begin position="478"/>
        <end position="487"/>
    </location>
</feature>
<dbReference type="InterPro" id="IPR029016">
    <property type="entry name" value="GAF-like_dom_sf"/>
</dbReference>
<dbReference type="NCBIfam" id="NF003451">
    <property type="entry name" value="PRK05022.1"/>
    <property type="match status" value="1"/>
</dbReference>
<keyword evidence="3" id="KW-0805">Transcription regulation</keyword>
<dbReference type="PROSITE" id="PS50045">
    <property type="entry name" value="SIGMA54_INTERACT_4"/>
    <property type="match status" value="1"/>
</dbReference>
<dbReference type="Gene3D" id="1.10.8.60">
    <property type="match status" value="1"/>
</dbReference>
<dbReference type="InterPro" id="IPR002078">
    <property type="entry name" value="Sigma_54_int"/>
</dbReference>
<dbReference type="Gene3D" id="3.30.450.40">
    <property type="match status" value="1"/>
</dbReference>
<dbReference type="InterPro" id="IPR025662">
    <property type="entry name" value="Sigma_54_int_dom_ATP-bd_1"/>
</dbReference>
<dbReference type="Pfam" id="PF25601">
    <property type="entry name" value="AAA_lid_14"/>
    <property type="match status" value="1"/>
</dbReference>
<keyword evidence="4" id="KW-0238">DNA-binding</keyword>
<dbReference type="SUPFAM" id="SSF55781">
    <property type="entry name" value="GAF domain-like"/>
    <property type="match status" value="1"/>
</dbReference>
<evidence type="ECO:0000256" key="2">
    <source>
        <dbReference type="ARBA" id="ARBA00022840"/>
    </source>
</evidence>
<dbReference type="AlphaFoldDB" id="A0A2A7UWY6"/>
<gene>
    <name evidence="8" type="ORF">CRM82_14900</name>
</gene>
<name>A0A2A7UWY6_COMTR</name>
<evidence type="ECO:0000256" key="6">
    <source>
        <dbReference type="SAM" id="MobiDB-lite"/>
    </source>
</evidence>
<evidence type="ECO:0000313" key="8">
    <source>
        <dbReference type="EMBL" id="PEH89716.1"/>
    </source>
</evidence>
<dbReference type="OrthoDB" id="9761705at2"/>
<keyword evidence="9" id="KW-1185">Reference proteome</keyword>
<protein>
    <submittedName>
        <fullName evidence="8">Nitric oxide reductase transcriptional regulator NorR</fullName>
    </submittedName>
</protein>
<dbReference type="EMBL" id="PDEA01000001">
    <property type="protein sequence ID" value="PEH89716.1"/>
    <property type="molecule type" value="Genomic_DNA"/>
</dbReference>
<evidence type="ECO:0000256" key="3">
    <source>
        <dbReference type="ARBA" id="ARBA00023015"/>
    </source>
</evidence>
<dbReference type="InterPro" id="IPR003018">
    <property type="entry name" value="GAF"/>
</dbReference>
<dbReference type="SUPFAM" id="SSF52540">
    <property type="entry name" value="P-loop containing nucleoside triphosphate hydrolases"/>
    <property type="match status" value="1"/>
</dbReference>
<dbReference type="GO" id="GO:0006355">
    <property type="term" value="P:regulation of DNA-templated transcription"/>
    <property type="evidence" value="ECO:0007669"/>
    <property type="project" value="InterPro"/>
</dbReference>
<dbReference type="SMART" id="SM00065">
    <property type="entry name" value="GAF"/>
    <property type="match status" value="1"/>
</dbReference>
<dbReference type="FunFam" id="3.40.50.300:FF:000006">
    <property type="entry name" value="DNA-binding transcriptional regulator NtrC"/>
    <property type="match status" value="1"/>
</dbReference>
<dbReference type="SMART" id="SM00382">
    <property type="entry name" value="AAA"/>
    <property type="match status" value="1"/>
</dbReference>
<dbReference type="GeneID" id="80801910"/>
<dbReference type="InterPro" id="IPR003593">
    <property type="entry name" value="AAA+_ATPase"/>
</dbReference>
<dbReference type="InterPro" id="IPR027417">
    <property type="entry name" value="P-loop_NTPase"/>
</dbReference>
<feature type="region of interest" description="Disordered" evidence="6">
    <location>
        <begin position="456"/>
        <end position="487"/>
    </location>
</feature>
<dbReference type="Proteomes" id="UP000220246">
    <property type="component" value="Unassembled WGS sequence"/>
</dbReference>
<keyword evidence="1" id="KW-0547">Nucleotide-binding</keyword>
<dbReference type="GO" id="GO:0003677">
    <property type="term" value="F:DNA binding"/>
    <property type="evidence" value="ECO:0007669"/>
    <property type="project" value="UniProtKB-KW"/>
</dbReference>
<evidence type="ECO:0000256" key="5">
    <source>
        <dbReference type="ARBA" id="ARBA00023163"/>
    </source>
</evidence>
<dbReference type="Pfam" id="PF00158">
    <property type="entry name" value="Sigma54_activat"/>
    <property type="match status" value="1"/>
</dbReference>
<dbReference type="InterPro" id="IPR058031">
    <property type="entry name" value="AAA_lid_NorR"/>
</dbReference>
<dbReference type="Gene3D" id="1.10.10.60">
    <property type="entry name" value="Homeodomain-like"/>
    <property type="match status" value="1"/>
</dbReference>
<dbReference type="PANTHER" id="PTHR32071">
    <property type="entry name" value="TRANSCRIPTIONAL REGULATORY PROTEIN"/>
    <property type="match status" value="1"/>
</dbReference>
<dbReference type="Gene3D" id="3.40.50.300">
    <property type="entry name" value="P-loop containing nucleotide triphosphate hydrolases"/>
    <property type="match status" value="1"/>
</dbReference>